<dbReference type="GO" id="GO:0005634">
    <property type="term" value="C:nucleus"/>
    <property type="evidence" value="ECO:0007669"/>
    <property type="project" value="UniProtKB-SubCell"/>
</dbReference>
<evidence type="ECO:0000256" key="4">
    <source>
        <dbReference type="ARBA" id="ARBA00023242"/>
    </source>
</evidence>
<evidence type="ECO:0000256" key="2">
    <source>
        <dbReference type="ARBA" id="ARBA00004496"/>
    </source>
</evidence>
<evidence type="ECO:0000256" key="1">
    <source>
        <dbReference type="ARBA" id="ARBA00004123"/>
    </source>
</evidence>
<organism evidence="5 6">
    <name type="scientific">Rubroshorea leprosula</name>
    <dbReference type="NCBI Taxonomy" id="152421"/>
    <lineage>
        <taxon>Eukaryota</taxon>
        <taxon>Viridiplantae</taxon>
        <taxon>Streptophyta</taxon>
        <taxon>Embryophyta</taxon>
        <taxon>Tracheophyta</taxon>
        <taxon>Spermatophyta</taxon>
        <taxon>Magnoliopsida</taxon>
        <taxon>eudicotyledons</taxon>
        <taxon>Gunneridae</taxon>
        <taxon>Pentapetalae</taxon>
        <taxon>rosids</taxon>
        <taxon>malvids</taxon>
        <taxon>Malvales</taxon>
        <taxon>Dipterocarpaceae</taxon>
        <taxon>Rubroshorea</taxon>
    </lineage>
</organism>
<dbReference type="Proteomes" id="UP001054252">
    <property type="component" value="Unassembled WGS sequence"/>
</dbReference>
<gene>
    <name evidence="5" type="ORF">SLEP1_g13487</name>
</gene>
<protein>
    <submittedName>
        <fullName evidence="5">Uncharacterized protein</fullName>
    </submittedName>
</protein>
<dbReference type="AlphaFoldDB" id="A0AAV5IQQ4"/>
<name>A0AAV5IQQ4_9ROSI</name>
<sequence>MKSNCATSEGDDNRPNFSRAQEPYLFLSSQTRWLSSFSGGALAADSVHSCGRDQARLVETLSSPSVLSVTARCWGKRRLCRDQLIDDRRGLHGLRCLILPEVPYCLSGDMAILDGVFLIIFLRCRMPEHDQQAECSCCRASFLDLAKSETPVCPWIRAMTLAARVGKGLLEDNTAQHLYDRQWVEKIDHPRHRYGHNLLLYHDIWSQSNSPQPFFFWLDHGDGNEVNLEDCPRTKLQQECVKYLGPKERSDYEVVIKKGKFVYKKGGEPLTSTEGSKLIFVLSTSRKLYVGEKKKGFFHHSSFLAGAATIASGRLALRAGILQVNIR</sequence>
<accession>A0AAV5IQQ4</accession>
<proteinExistence type="predicted"/>
<dbReference type="EMBL" id="BPVZ01000016">
    <property type="protein sequence ID" value="GKV00875.1"/>
    <property type="molecule type" value="Genomic_DNA"/>
</dbReference>
<dbReference type="PANTHER" id="PTHR31250">
    <property type="entry name" value="IQ DOMAIN-CONTAINING PROTEIN IQM3"/>
    <property type="match status" value="1"/>
</dbReference>
<keyword evidence="6" id="KW-1185">Reference proteome</keyword>
<evidence type="ECO:0000313" key="5">
    <source>
        <dbReference type="EMBL" id="GKV00875.1"/>
    </source>
</evidence>
<keyword evidence="4" id="KW-0539">Nucleus</keyword>
<dbReference type="GO" id="GO:0005737">
    <property type="term" value="C:cytoplasm"/>
    <property type="evidence" value="ECO:0007669"/>
    <property type="project" value="UniProtKB-SubCell"/>
</dbReference>
<keyword evidence="3" id="KW-0963">Cytoplasm</keyword>
<comment type="subcellular location">
    <subcellularLocation>
        <location evidence="2">Cytoplasm</location>
    </subcellularLocation>
    <subcellularLocation>
        <location evidence="1">Nucleus</location>
    </subcellularLocation>
</comment>
<dbReference type="InterPro" id="IPR044159">
    <property type="entry name" value="IQM"/>
</dbReference>
<evidence type="ECO:0000313" key="6">
    <source>
        <dbReference type="Proteomes" id="UP001054252"/>
    </source>
</evidence>
<comment type="caution">
    <text evidence="5">The sequence shown here is derived from an EMBL/GenBank/DDBJ whole genome shotgun (WGS) entry which is preliminary data.</text>
</comment>
<evidence type="ECO:0000256" key="3">
    <source>
        <dbReference type="ARBA" id="ARBA00022490"/>
    </source>
</evidence>
<reference evidence="5 6" key="1">
    <citation type="journal article" date="2021" name="Commun. Biol.">
        <title>The genome of Shorea leprosula (Dipterocarpaceae) highlights the ecological relevance of drought in aseasonal tropical rainforests.</title>
        <authorList>
            <person name="Ng K.K.S."/>
            <person name="Kobayashi M.J."/>
            <person name="Fawcett J.A."/>
            <person name="Hatakeyama M."/>
            <person name="Paape T."/>
            <person name="Ng C.H."/>
            <person name="Ang C.C."/>
            <person name="Tnah L.H."/>
            <person name="Lee C.T."/>
            <person name="Nishiyama T."/>
            <person name="Sese J."/>
            <person name="O'Brien M.J."/>
            <person name="Copetti D."/>
            <person name="Mohd Noor M.I."/>
            <person name="Ong R.C."/>
            <person name="Putra M."/>
            <person name="Sireger I.Z."/>
            <person name="Indrioko S."/>
            <person name="Kosugi Y."/>
            <person name="Izuno A."/>
            <person name="Isagi Y."/>
            <person name="Lee S.L."/>
            <person name="Shimizu K.K."/>
        </authorList>
    </citation>
    <scope>NUCLEOTIDE SEQUENCE [LARGE SCALE GENOMIC DNA]</scope>
    <source>
        <strain evidence="5">214</strain>
    </source>
</reference>
<dbReference type="PANTHER" id="PTHR31250:SF27">
    <property type="entry name" value="IQ DOMAIN-CONTAINING PROTEIN IQM5"/>
    <property type="match status" value="1"/>
</dbReference>